<dbReference type="Proteomes" id="UP000231742">
    <property type="component" value="Unassembled WGS sequence"/>
</dbReference>
<evidence type="ECO:0000256" key="1">
    <source>
        <dbReference type="ARBA" id="ARBA00001911"/>
    </source>
</evidence>
<reference evidence="6 7" key="1">
    <citation type="submission" date="2017-11" db="EMBL/GenBank/DDBJ databases">
        <title>Genomic Encyclopedia of Archaeal and Bacterial Type Strains, Phase II (KMG-II): From Individual Species to Whole Genera.</title>
        <authorList>
            <person name="Goeker M."/>
        </authorList>
    </citation>
    <scope>NUCLEOTIDE SEQUENCE [LARGE SCALE GENOMIC DNA]</scope>
    <source>
        <strain evidence="6 7">DSM 16400</strain>
    </source>
</reference>
<dbReference type="AlphaFoldDB" id="A0A2M9D2R8"/>
<dbReference type="InterPro" id="IPR015878">
    <property type="entry name" value="Ado_hCys_hydrolase_NAD-bd"/>
</dbReference>
<dbReference type="InterPro" id="IPR000043">
    <property type="entry name" value="Adenosylhomocysteinase-like"/>
</dbReference>
<organism evidence="6 7">
    <name type="scientific">Salinibacterium amurskyense</name>
    <dbReference type="NCBI Taxonomy" id="205941"/>
    <lineage>
        <taxon>Bacteria</taxon>
        <taxon>Bacillati</taxon>
        <taxon>Actinomycetota</taxon>
        <taxon>Actinomycetes</taxon>
        <taxon>Micrococcales</taxon>
        <taxon>Microbacteriaceae</taxon>
        <taxon>Salinibacterium</taxon>
    </lineage>
</organism>
<comment type="caution">
    <text evidence="6">The sequence shown here is derived from an EMBL/GenBank/DDBJ whole genome shotgun (WGS) entry which is preliminary data.</text>
</comment>
<dbReference type="Gene3D" id="3.40.50.720">
    <property type="entry name" value="NAD(P)-binding Rossmann-like Domain"/>
    <property type="match status" value="1"/>
</dbReference>
<gene>
    <name evidence="6" type="ORF">CLV85_2047</name>
</gene>
<dbReference type="Gene3D" id="3.40.50.1480">
    <property type="entry name" value="Adenosylhomocysteinase-like"/>
    <property type="match status" value="1"/>
</dbReference>
<dbReference type="SUPFAM" id="SSF52283">
    <property type="entry name" value="Formate/glycerate dehydrogenase catalytic domain-like"/>
    <property type="match status" value="1"/>
</dbReference>
<dbReference type="InterPro" id="IPR036291">
    <property type="entry name" value="NAD(P)-bd_dom_sf"/>
</dbReference>
<evidence type="ECO:0000256" key="4">
    <source>
        <dbReference type="ARBA" id="ARBA00023027"/>
    </source>
</evidence>
<proteinExistence type="inferred from homology"/>
<comment type="cofactor">
    <cofactor evidence="1">
        <name>NAD(+)</name>
        <dbReference type="ChEBI" id="CHEBI:57540"/>
    </cofactor>
</comment>
<dbReference type="InterPro" id="IPR042172">
    <property type="entry name" value="Adenosylhomocyst_ase-like_sf"/>
</dbReference>
<protein>
    <submittedName>
        <fullName evidence="6">Adenosylhomocysteinase</fullName>
    </submittedName>
</protein>
<dbReference type="PANTHER" id="PTHR23420:SF0">
    <property type="entry name" value="ADENOSYLHOMOCYSTEINASE"/>
    <property type="match status" value="1"/>
</dbReference>
<keyword evidence="4" id="KW-0520">NAD</keyword>
<dbReference type="GO" id="GO:0005829">
    <property type="term" value="C:cytosol"/>
    <property type="evidence" value="ECO:0007669"/>
    <property type="project" value="TreeGrafter"/>
</dbReference>
<evidence type="ECO:0000313" key="7">
    <source>
        <dbReference type="Proteomes" id="UP000231742"/>
    </source>
</evidence>
<dbReference type="RefSeq" id="WP_100389517.1">
    <property type="nucleotide sequence ID" value="NZ_BMZU01000002.1"/>
</dbReference>
<name>A0A2M9D2R8_9MICO</name>
<dbReference type="SUPFAM" id="SSF51735">
    <property type="entry name" value="NAD(P)-binding Rossmann-fold domains"/>
    <property type="match status" value="1"/>
</dbReference>
<sequence length="518" mass="53479">MADVTLTAERIIRRFARDTNLLVAGRSVRISAAQPDTADLSATSRELTRMFSALGAHVVTASRHDATATASAAASAHLLDIQLDAAGPDSEITATLLLGGAPLPSRGDADGRIDFAGEHMPVSRLVAKGLGERGSVQGLRIGIAMVLEPKTAQLALLLAAAGAEVAVYAHPDEIDASVAEALRARGIAVDGSETLSGLAERAAALAFLERGFDILLDDGSHLIRLAHEDAPHLVKQWIGANEETTSGLTPLRQMSALGILDTAVFAVNDAQMKTRFDNRYGTGQSCVFAIADALDRVGVTVRDQPALVIGYGPVGEGVAAHLAALGAEVRVAEVDPVLALRAAHDGYDIGEAAELGAGALVVSSTGVAHTISADLARTARAVAVAGGVPGELDLDGMLMGDPAEQLTPLGAHVDRADPAGTLVLDRGGCINITAAEGNPIEIMDLSFAVQLAAVEELVVTRPAVGVHALPASIDDTVARAALAARGEHIDTPADAQLAAAHDWRSRRYLSSSPNQETR</sequence>
<dbReference type="SMART" id="SM00997">
    <property type="entry name" value="AdoHcyase_NAD"/>
    <property type="match status" value="1"/>
</dbReference>
<dbReference type="Pfam" id="PF00670">
    <property type="entry name" value="AdoHcyase_NAD"/>
    <property type="match status" value="1"/>
</dbReference>
<evidence type="ECO:0000259" key="5">
    <source>
        <dbReference type="SMART" id="SM00997"/>
    </source>
</evidence>
<dbReference type="SMART" id="SM00996">
    <property type="entry name" value="AdoHcyase"/>
    <property type="match status" value="1"/>
</dbReference>
<dbReference type="GO" id="GO:0006730">
    <property type="term" value="P:one-carbon metabolic process"/>
    <property type="evidence" value="ECO:0007669"/>
    <property type="project" value="UniProtKB-KW"/>
</dbReference>
<dbReference type="EMBL" id="PGFH01000002">
    <property type="protein sequence ID" value="PJJ78474.1"/>
    <property type="molecule type" value="Genomic_DNA"/>
</dbReference>
<accession>A0A2M9D2R8</accession>
<dbReference type="OrthoDB" id="9802717at2"/>
<dbReference type="PANTHER" id="PTHR23420">
    <property type="entry name" value="ADENOSYLHOMOCYSTEINASE"/>
    <property type="match status" value="1"/>
</dbReference>
<keyword evidence="3" id="KW-0554">One-carbon metabolism</keyword>
<feature type="domain" description="S-adenosyl-L-homocysteine hydrolase NAD binding" evidence="5">
    <location>
        <begin position="278"/>
        <end position="437"/>
    </location>
</feature>
<evidence type="ECO:0000256" key="2">
    <source>
        <dbReference type="ARBA" id="ARBA00007122"/>
    </source>
</evidence>
<evidence type="ECO:0000256" key="3">
    <source>
        <dbReference type="ARBA" id="ARBA00022563"/>
    </source>
</evidence>
<keyword evidence="7" id="KW-1185">Reference proteome</keyword>
<dbReference type="GO" id="GO:0004013">
    <property type="term" value="F:adenosylhomocysteinase activity"/>
    <property type="evidence" value="ECO:0007669"/>
    <property type="project" value="TreeGrafter"/>
</dbReference>
<comment type="similarity">
    <text evidence="2">Belongs to the adenosylhomocysteinase family.</text>
</comment>
<dbReference type="Pfam" id="PF05221">
    <property type="entry name" value="AdoHcyase"/>
    <property type="match status" value="1"/>
</dbReference>
<evidence type="ECO:0000313" key="6">
    <source>
        <dbReference type="EMBL" id="PJJ78474.1"/>
    </source>
</evidence>
<dbReference type="GO" id="GO:0033353">
    <property type="term" value="P:S-adenosylmethionine cycle"/>
    <property type="evidence" value="ECO:0007669"/>
    <property type="project" value="TreeGrafter"/>
</dbReference>